<keyword evidence="4 6" id="KW-1133">Transmembrane helix</keyword>
<reference evidence="7 8" key="1">
    <citation type="submission" date="2019-11" db="EMBL/GenBank/DDBJ databases">
        <title>Terrilactibacillus tamarindus sp. nov. BCM23-1 isolated from bark of Tamarindus indica.</title>
        <authorList>
            <person name="Kingkaew E."/>
            <person name="Tanasupawat S."/>
        </authorList>
    </citation>
    <scope>NUCLEOTIDE SEQUENCE [LARGE SCALE GENOMIC DNA]</scope>
    <source>
        <strain evidence="7 8">BCM23-1</strain>
    </source>
</reference>
<dbReference type="Pfam" id="PF04241">
    <property type="entry name" value="DUF423"/>
    <property type="match status" value="1"/>
</dbReference>
<dbReference type="Proteomes" id="UP000440978">
    <property type="component" value="Unassembled WGS sequence"/>
</dbReference>
<accession>A0A6N8CM47</accession>
<comment type="similarity">
    <text evidence="2">Belongs to the UPF0382 family.</text>
</comment>
<feature type="transmembrane region" description="Helical" evidence="6">
    <location>
        <begin position="101"/>
        <end position="127"/>
    </location>
</feature>
<evidence type="ECO:0000313" key="7">
    <source>
        <dbReference type="EMBL" id="MTT30941.1"/>
    </source>
</evidence>
<proteinExistence type="inferred from homology"/>
<protein>
    <submittedName>
        <fullName evidence="7">DUF423 domain-containing protein</fullName>
    </submittedName>
</protein>
<evidence type="ECO:0000313" key="8">
    <source>
        <dbReference type="Proteomes" id="UP000440978"/>
    </source>
</evidence>
<comment type="caution">
    <text evidence="7">The sequence shown here is derived from an EMBL/GenBank/DDBJ whole genome shotgun (WGS) entry which is preliminary data.</text>
</comment>
<dbReference type="OrthoDB" id="9802121at2"/>
<evidence type="ECO:0000256" key="4">
    <source>
        <dbReference type="ARBA" id="ARBA00022989"/>
    </source>
</evidence>
<keyword evidence="5 6" id="KW-0472">Membrane</keyword>
<dbReference type="PANTHER" id="PTHR43461">
    <property type="entry name" value="TRANSMEMBRANE PROTEIN 256"/>
    <property type="match status" value="1"/>
</dbReference>
<evidence type="ECO:0000256" key="6">
    <source>
        <dbReference type="SAM" id="Phobius"/>
    </source>
</evidence>
<feature type="transmembrane region" description="Helical" evidence="6">
    <location>
        <begin position="75"/>
        <end position="95"/>
    </location>
</feature>
<evidence type="ECO:0000256" key="3">
    <source>
        <dbReference type="ARBA" id="ARBA00022692"/>
    </source>
</evidence>
<feature type="transmembrane region" description="Helical" evidence="6">
    <location>
        <begin position="51"/>
        <end position="68"/>
    </location>
</feature>
<sequence length="129" mass="13731">MVDQLDKLFIVLGAIFSFLSVAFGAFGAHILKEKLSEHALSIFQTGVQYQMMHALGLILIGILASKVINGPSQSLHWAGILMALGIVVFSGSLYVLSTTGIGILGAITPIGGVLFLISWFLVILAFLRA</sequence>
<keyword evidence="3 6" id="KW-0812">Transmembrane</keyword>
<comment type="subcellular location">
    <subcellularLocation>
        <location evidence="1">Membrane</location>
        <topology evidence="1">Multi-pass membrane protein</topology>
    </subcellularLocation>
</comment>
<organism evidence="7 8">
    <name type="scientific">Terrilactibacillus tamarindi</name>
    <dbReference type="NCBI Taxonomy" id="2599694"/>
    <lineage>
        <taxon>Bacteria</taxon>
        <taxon>Bacillati</taxon>
        <taxon>Bacillota</taxon>
        <taxon>Bacilli</taxon>
        <taxon>Bacillales</taxon>
        <taxon>Bacillaceae</taxon>
        <taxon>Terrilactibacillus</taxon>
    </lineage>
</organism>
<evidence type="ECO:0000256" key="2">
    <source>
        <dbReference type="ARBA" id="ARBA00009694"/>
    </source>
</evidence>
<evidence type="ECO:0000256" key="5">
    <source>
        <dbReference type="ARBA" id="ARBA00023136"/>
    </source>
</evidence>
<keyword evidence="8" id="KW-1185">Reference proteome</keyword>
<dbReference type="AlphaFoldDB" id="A0A6N8CM47"/>
<dbReference type="InterPro" id="IPR006696">
    <property type="entry name" value="DUF423"/>
</dbReference>
<evidence type="ECO:0000256" key="1">
    <source>
        <dbReference type="ARBA" id="ARBA00004141"/>
    </source>
</evidence>
<gene>
    <name evidence="7" type="ORF">GMB86_02790</name>
</gene>
<dbReference type="EMBL" id="WNHB01000003">
    <property type="protein sequence ID" value="MTT30941.1"/>
    <property type="molecule type" value="Genomic_DNA"/>
</dbReference>
<dbReference type="GO" id="GO:0005886">
    <property type="term" value="C:plasma membrane"/>
    <property type="evidence" value="ECO:0007669"/>
    <property type="project" value="TreeGrafter"/>
</dbReference>
<dbReference type="PANTHER" id="PTHR43461:SF1">
    <property type="entry name" value="TRANSMEMBRANE PROTEIN 256"/>
    <property type="match status" value="1"/>
</dbReference>
<name>A0A6N8CM47_9BACI</name>